<proteinExistence type="predicted"/>
<organism evidence="1 2">
    <name type="scientific">Blumeria graminis f. sp. triticale</name>
    <dbReference type="NCBI Taxonomy" id="1689686"/>
    <lineage>
        <taxon>Eukaryota</taxon>
        <taxon>Fungi</taxon>
        <taxon>Dikarya</taxon>
        <taxon>Ascomycota</taxon>
        <taxon>Pezizomycotina</taxon>
        <taxon>Leotiomycetes</taxon>
        <taxon>Erysiphales</taxon>
        <taxon>Erysiphaceae</taxon>
        <taxon>Blumeria</taxon>
    </lineage>
</organism>
<accession>A0A9W4D6D0</accession>
<dbReference type="Proteomes" id="UP000683417">
    <property type="component" value="Unassembled WGS sequence"/>
</dbReference>
<dbReference type="EMBL" id="CAJHIT010000005">
    <property type="protein sequence ID" value="CAD6502155.1"/>
    <property type="molecule type" value="Genomic_DNA"/>
</dbReference>
<gene>
    <name evidence="1" type="ORF">BGTH12_LOCUS3513</name>
</gene>
<evidence type="ECO:0000313" key="1">
    <source>
        <dbReference type="EMBL" id="CAD6502155.1"/>
    </source>
</evidence>
<evidence type="ECO:0000313" key="2">
    <source>
        <dbReference type="Proteomes" id="UP000683417"/>
    </source>
</evidence>
<comment type="caution">
    <text evidence="1">The sequence shown here is derived from an EMBL/GenBank/DDBJ whole genome shotgun (WGS) entry which is preliminary data.</text>
</comment>
<dbReference type="AlphaFoldDB" id="A0A9W4D6D0"/>
<name>A0A9W4D6D0_BLUGR</name>
<reference evidence="1" key="1">
    <citation type="submission" date="2020-10" db="EMBL/GenBank/DDBJ databases">
        <authorList>
            <person name="Muller C M."/>
        </authorList>
    </citation>
    <scope>NUCLEOTIDE SEQUENCE</scope>
    <source>
        <strain evidence="1">THUN-12</strain>
    </source>
</reference>
<protein>
    <submittedName>
        <fullName evidence="1">BgTH12-02394</fullName>
    </submittedName>
</protein>
<sequence>MTLPCLHAFPRACSRQKLFFGSIISSYTLGSARRPFE</sequence>